<proteinExistence type="predicted"/>
<accession>A0ABP3TM04</accession>
<organism evidence="1 2">
    <name type="scientific">Dokdonella soli</name>
    <dbReference type="NCBI Taxonomy" id="529810"/>
    <lineage>
        <taxon>Bacteria</taxon>
        <taxon>Pseudomonadati</taxon>
        <taxon>Pseudomonadota</taxon>
        <taxon>Gammaproteobacteria</taxon>
        <taxon>Lysobacterales</taxon>
        <taxon>Rhodanobacteraceae</taxon>
        <taxon>Dokdonella</taxon>
    </lineage>
</organism>
<evidence type="ECO:0000313" key="1">
    <source>
        <dbReference type="EMBL" id="GAA0707980.1"/>
    </source>
</evidence>
<dbReference type="EMBL" id="BAAAEU010000004">
    <property type="protein sequence ID" value="GAA0707980.1"/>
    <property type="molecule type" value="Genomic_DNA"/>
</dbReference>
<name>A0ABP3TM04_9GAMM</name>
<comment type="caution">
    <text evidence="1">The sequence shown here is derived from an EMBL/GenBank/DDBJ whole genome shotgun (WGS) entry which is preliminary data.</text>
</comment>
<sequence length="138" mass="15132">MRRLTSLAKPLAQPSQYLKRVCTNRLAEVEKLDYVDPSPASLEVANAVLRPTQQRRQVGLRKSRLFAQFPQKLGEKAVFFPVDGLRHGRSTEAAVEAIHISALPEKAVSCNTPHACSISSQIDSCVVASVTTALAHQR</sequence>
<protein>
    <submittedName>
        <fullName evidence="1">Uncharacterized protein</fullName>
    </submittedName>
</protein>
<gene>
    <name evidence="1" type="ORF">GCM10009105_07140</name>
</gene>
<evidence type="ECO:0000313" key="2">
    <source>
        <dbReference type="Proteomes" id="UP001501523"/>
    </source>
</evidence>
<dbReference type="Proteomes" id="UP001501523">
    <property type="component" value="Unassembled WGS sequence"/>
</dbReference>
<reference evidence="2" key="1">
    <citation type="journal article" date="2019" name="Int. J. Syst. Evol. Microbiol.">
        <title>The Global Catalogue of Microorganisms (GCM) 10K type strain sequencing project: providing services to taxonomists for standard genome sequencing and annotation.</title>
        <authorList>
            <consortium name="The Broad Institute Genomics Platform"/>
            <consortium name="The Broad Institute Genome Sequencing Center for Infectious Disease"/>
            <person name="Wu L."/>
            <person name="Ma J."/>
        </authorList>
    </citation>
    <scope>NUCLEOTIDE SEQUENCE [LARGE SCALE GENOMIC DNA]</scope>
    <source>
        <strain evidence="2">JCM 15421</strain>
    </source>
</reference>
<keyword evidence="2" id="KW-1185">Reference proteome</keyword>